<dbReference type="GO" id="GO:0045892">
    <property type="term" value="P:negative regulation of DNA-templated transcription"/>
    <property type="evidence" value="ECO:0007669"/>
    <property type="project" value="TreeGrafter"/>
</dbReference>
<protein>
    <recommendedName>
        <fullName evidence="2">SAM domain-containing protein</fullName>
    </recommendedName>
</protein>
<dbReference type="PROSITE" id="PS50105">
    <property type="entry name" value="SAM_DOMAIN"/>
    <property type="match status" value="1"/>
</dbReference>
<feature type="compositionally biased region" description="Basic and acidic residues" evidence="1">
    <location>
        <begin position="406"/>
        <end position="425"/>
    </location>
</feature>
<accession>A0A8I6TM90</accession>
<feature type="region of interest" description="Disordered" evidence="1">
    <location>
        <begin position="388"/>
        <end position="429"/>
    </location>
</feature>
<evidence type="ECO:0000259" key="2">
    <source>
        <dbReference type="PROSITE" id="PS50105"/>
    </source>
</evidence>
<feature type="region of interest" description="Disordered" evidence="1">
    <location>
        <begin position="1"/>
        <end position="33"/>
    </location>
</feature>
<dbReference type="GO" id="GO:0003682">
    <property type="term" value="F:chromatin binding"/>
    <property type="evidence" value="ECO:0007669"/>
    <property type="project" value="TreeGrafter"/>
</dbReference>
<feature type="region of interest" description="Disordered" evidence="1">
    <location>
        <begin position="320"/>
        <end position="374"/>
    </location>
</feature>
<dbReference type="GO" id="GO:0042393">
    <property type="term" value="F:histone binding"/>
    <property type="evidence" value="ECO:0007669"/>
    <property type="project" value="TreeGrafter"/>
</dbReference>
<sequence length="576" mass="62889">MLDYSEIGQEEDMDAQHEQNQQQNQGQVMEVQQQVVASSQQTLLVNSANMMSTPQSPVGPAQPVPSNTPAPQMQQMTDWNSGGVQVLQQPVQSAYVQQVYNANGQMLMSLPPNVNHAGSIQVIAAGKPFQSNQLTSVLGKSIQASFPSYATIPTSTNQTLLIGQLGMIGGQAGIFSSQGQKQELKDSQLKQGQAMLHQLISPIQYAACQNRTAGGGNSVQLSPWQFSTQIPQVWASPQQQQVITAQNPIYIRSPQQEQVYIQPQQSVHMQNQSRTLSILPSISSPVRPAGPVVPTQIVPKPPLQNKIRKTLMMKGIPVEKHDAQNQTKPEQMSSVQQFSKPSEDEDEAKPAEETLSDSRPQDEMKPPPPKALVKPQVLTHVIEGYVIQESSQPFPTDQSEPAEIGNRADSDNYDESPSKRQKLDDDKDADGLTGAKEMCEMCGIVDDKEVFKLDNHYCPASTKSGDKILPNKLPDAPAIIPVAPCKDYEDALPSDLEGSSPTDWTVSDVHDFIGKLAGCSEYAEEFANQEIDGQALLLLKEDHLMSAMSMKLGPALKICASINRLRGHVEGQDKAN</sequence>
<dbReference type="InterPro" id="IPR050548">
    <property type="entry name" value="PcG_chromatin_remod_factors"/>
</dbReference>
<dbReference type="SUPFAM" id="SSF47769">
    <property type="entry name" value="SAM/Pointed domain"/>
    <property type="match status" value="1"/>
</dbReference>
<dbReference type="PANTHER" id="PTHR12247:SF138">
    <property type="entry name" value="POLYHOMEOTIC DISTAL, ISOFORM A-RELATED"/>
    <property type="match status" value="1"/>
</dbReference>
<dbReference type="RefSeq" id="XP_024082900.1">
    <property type="nucleotide sequence ID" value="XM_024227132.1"/>
</dbReference>
<feature type="domain" description="SAM" evidence="2">
    <location>
        <begin position="504"/>
        <end position="568"/>
    </location>
</feature>
<dbReference type="Pfam" id="PF00536">
    <property type="entry name" value="SAM_1"/>
    <property type="match status" value="1"/>
</dbReference>
<feature type="compositionally biased region" description="Polar residues" evidence="1">
    <location>
        <begin position="388"/>
        <end position="399"/>
    </location>
</feature>
<dbReference type="SMART" id="SM00454">
    <property type="entry name" value="SAM"/>
    <property type="match status" value="1"/>
</dbReference>
<dbReference type="PANTHER" id="PTHR12247">
    <property type="entry name" value="POLYCOMB GROUP PROTEIN"/>
    <property type="match status" value="1"/>
</dbReference>
<organism evidence="3 4">
    <name type="scientific">Cimex lectularius</name>
    <name type="common">Bed bug</name>
    <name type="synonym">Acanthia lectularia</name>
    <dbReference type="NCBI Taxonomy" id="79782"/>
    <lineage>
        <taxon>Eukaryota</taxon>
        <taxon>Metazoa</taxon>
        <taxon>Ecdysozoa</taxon>
        <taxon>Arthropoda</taxon>
        <taxon>Hexapoda</taxon>
        <taxon>Insecta</taxon>
        <taxon>Pterygota</taxon>
        <taxon>Neoptera</taxon>
        <taxon>Paraneoptera</taxon>
        <taxon>Hemiptera</taxon>
        <taxon>Heteroptera</taxon>
        <taxon>Panheteroptera</taxon>
        <taxon>Cimicomorpha</taxon>
        <taxon>Cimicidae</taxon>
        <taxon>Cimex</taxon>
    </lineage>
</organism>
<evidence type="ECO:0000256" key="1">
    <source>
        <dbReference type="SAM" id="MobiDB-lite"/>
    </source>
</evidence>
<feature type="compositionally biased region" description="Low complexity" evidence="1">
    <location>
        <begin position="18"/>
        <end position="33"/>
    </location>
</feature>
<dbReference type="GO" id="GO:0035102">
    <property type="term" value="C:PRC1 complex"/>
    <property type="evidence" value="ECO:0007669"/>
    <property type="project" value="TreeGrafter"/>
</dbReference>
<proteinExistence type="predicted"/>
<dbReference type="InterPro" id="IPR013761">
    <property type="entry name" value="SAM/pointed_sf"/>
</dbReference>
<evidence type="ECO:0000313" key="4">
    <source>
        <dbReference type="Proteomes" id="UP000494040"/>
    </source>
</evidence>
<evidence type="ECO:0000313" key="3">
    <source>
        <dbReference type="EnsemblMetazoa" id="XP_024082900.1"/>
    </source>
</evidence>
<feature type="compositionally biased region" description="Polar residues" evidence="1">
    <location>
        <begin position="324"/>
        <end position="340"/>
    </location>
</feature>
<dbReference type="Proteomes" id="UP000494040">
    <property type="component" value="Unassembled WGS sequence"/>
</dbReference>
<dbReference type="Gene3D" id="1.10.150.50">
    <property type="entry name" value="Transcription Factor, Ets-1"/>
    <property type="match status" value="1"/>
</dbReference>
<dbReference type="OrthoDB" id="2390104at2759"/>
<keyword evidence="4" id="KW-1185">Reference proteome</keyword>
<dbReference type="CDD" id="cd09577">
    <property type="entry name" value="SAM_Ph1_2_3"/>
    <property type="match status" value="1"/>
</dbReference>
<name>A0A8I6TM90_CIMLE</name>
<reference evidence="3" key="1">
    <citation type="submission" date="2022-01" db="UniProtKB">
        <authorList>
            <consortium name="EnsemblMetazoa"/>
        </authorList>
    </citation>
    <scope>IDENTIFICATION</scope>
</reference>
<feature type="region of interest" description="Disordered" evidence="1">
    <location>
        <begin position="50"/>
        <end position="77"/>
    </location>
</feature>
<dbReference type="AlphaFoldDB" id="A0A8I6TM90"/>
<dbReference type="EnsemblMetazoa" id="XM_024227132.1">
    <property type="protein sequence ID" value="XP_024082900.1"/>
    <property type="gene ID" value="LOC106663194"/>
</dbReference>
<dbReference type="InterPro" id="IPR001660">
    <property type="entry name" value="SAM"/>
</dbReference>
<dbReference type="GeneID" id="106663194"/>